<dbReference type="SMART" id="SM00228">
    <property type="entry name" value="PDZ"/>
    <property type="match status" value="4"/>
</dbReference>
<dbReference type="GeneTree" id="ENSGT00940000158757"/>
<evidence type="ECO:0000259" key="3">
    <source>
        <dbReference type="PROSITE" id="PS50106"/>
    </source>
</evidence>
<feature type="region of interest" description="Disordered" evidence="1">
    <location>
        <begin position="83"/>
        <end position="116"/>
    </location>
</feature>
<dbReference type="Proteomes" id="UP000233100">
    <property type="component" value="Chromosome 5"/>
</dbReference>
<evidence type="ECO:0000313" key="5">
    <source>
        <dbReference type="Proteomes" id="UP000233100"/>
    </source>
</evidence>
<dbReference type="FunFam" id="2.30.42.10:FF:000081">
    <property type="entry name" value="Ligand of Numb protein X 2"/>
    <property type="match status" value="1"/>
</dbReference>
<dbReference type="GO" id="GO:0004842">
    <property type="term" value="F:ubiquitin-protein transferase activity"/>
    <property type="evidence" value="ECO:0007669"/>
    <property type="project" value="TreeGrafter"/>
</dbReference>
<dbReference type="FunFam" id="2.30.42.10:FF:000198">
    <property type="entry name" value="E3 ubiquitin-protein ligase LNX isoform X1"/>
    <property type="match status" value="1"/>
</dbReference>
<dbReference type="Pfam" id="PF00595">
    <property type="entry name" value="PDZ"/>
    <property type="match status" value="4"/>
</dbReference>
<name>A0A2K5X6X8_MACFA</name>
<dbReference type="VEuPathDB" id="HostDB:ENSMFAG00000000338"/>
<dbReference type="GO" id="GO:0005737">
    <property type="term" value="C:cytoplasm"/>
    <property type="evidence" value="ECO:0007669"/>
    <property type="project" value="TreeGrafter"/>
</dbReference>
<proteinExistence type="predicted"/>
<organism evidence="4 5">
    <name type="scientific">Macaca fascicularis</name>
    <name type="common">Crab-eating macaque</name>
    <name type="synonym">Cynomolgus monkey</name>
    <dbReference type="NCBI Taxonomy" id="9541"/>
    <lineage>
        <taxon>Eukaryota</taxon>
        <taxon>Metazoa</taxon>
        <taxon>Chordata</taxon>
        <taxon>Craniata</taxon>
        <taxon>Vertebrata</taxon>
        <taxon>Euteleostomi</taxon>
        <taxon>Mammalia</taxon>
        <taxon>Eutheria</taxon>
        <taxon>Euarchontoglires</taxon>
        <taxon>Primates</taxon>
        <taxon>Haplorrhini</taxon>
        <taxon>Catarrhini</taxon>
        <taxon>Cercopithecidae</taxon>
        <taxon>Cercopithecinae</taxon>
        <taxon>Macaca</taxon>
    </lineage>
</organism>
<gene>
    <name evidence="4" type="primary">LNX1</name>
</gene>
<dbReference type="InterPro" id="IPR051342">
    <property type="entry name" value="PDZ_scaffold"/>
</dbReference>
<dbReference type="Bgee" id="ENSMFAG00000000338">
    <property type="expression patterns" value="Expressed in frontal cortex and 11 other cell types or tissues"/>
</dbReference>
<evidence type="ECO:0000313" key="4">
    <source>
        <dbReference type="Ensembl" id="ENSMFAP00000045201.2"/>
    </source>
</evidence>
<dbReference type="Gene3D" id="2.30.42.10">
    <property type="match status" value="4"/>
</dbReference>
<evidence type="ECO:0000256" key="2">
    <source>
        <dbReference type="SAM" id="SignalP"/>
    </source>
</evidence>
<reference evidence="4" key="2">
    <citation type="submission" date="2025-08" db="UniProtKB">
        <authorList>
            <consortium name="Ensembl"/>
        </authorList>
    </citation>
    <scope>IDENTIFICATION</scope>
</reference>
<dbReference type="PANTHER" id="PTHR19964:SF14">
    <property type="entry name" value="E3 UBIQUITIN-PROTEIN LIGASE LNX"/>
    <property type="match status" value="1"/>
</dbReference>
<dbReference type="SUPFAM" id="SSF50156">
    <property type="entry name" value="PDZ domain-like"/>
    <property type="match status" value="4"/>
</dbReference>
<dbReference type="Ensembl" id="ENSMFAT00000019505.2">
    <property type="protein sequence ID" value="ENSMFAP00000045201.2"/>
    <property type="gene ID" value="ENSMFAG00000000338.2"/>
</dbReference>
<feature type="domain" description="PDZ" evidence="3">
    <location>
        <begin position="285"/>
        <end position="354"/>
    </location>
</feature>
<evidence type="ECO:0000256" key="1">
    <source>
        <dbReference type="SAM" id="MobiDB-lite"/>
    </source>
</evidence>
<feature type="domain" description="PDZ" evidence="3">
    <location>
        <begin position="597"/>
        <end position="683"/>
    </location>
</feature>
<reference evidence="4 5" key="1">
    <citation type="submission" date="2013-03" db="EMBL/GenBank/DDBJ databases">
        <authorList>
            <person name="Warren W."/>
            <person name="Wilson R.K."/>
        </authorList>
    </citation>
    <scope>NUCLEOTIDE SEQUENCE</scope>
</reference>
<feature type="chain" id="PRO_5030052623" evidence="2">
    <location>
        <begin position="16"/>
        <end position="687"/>
    </location>
</feature>
<dbReference type="InterPro" id="IPR036034">
    <property type="entry name" value="PDZ_sf"/>
</dbReference>
<dbReference type="GO" id="GO:0006511">
    <property type="term" value="P:ubiquitin-dependent protein catabolic process"/>
    <property type="evidence" value="ECO:0007669"/>
    <property type="project" value="TreeGrafter"/>
</dbReference>
<protein>
    <submittedName>
        <fullName evidence="4">Ligand of numb-protein X 1</fullName>
    </submittedName>
</protein>
<accession>A0A2K5X6X8</accession>
<sequence length="687" mass="75575">MKALLLLVLPWLSPANYIDNVGNLHFLYSELCKGASHYGLTKDRKRRSQDGCPDGCASLTAMAPSPEVSAAATISLMTDEPGLDNPAYVSSAEDGQPAVSPVDSGRSNRTRARPFERSTIRSRSFKKINRALSVLRRTKSGSAVANHADQGRENSENTTAPEVFPRLYHLIPDGEITSIKINRVDPSESLSIRLVGGSETPLVHIIIQHIYRDGVIARDGRLLPGDIILKVNGMDISNVPHNYAVRLLRQPCQVLWLTVLREQKFRSRNNGQALDAYGSRDDSFHVILNKSSPEEQLGIKLVRKVDEPGVFIFNVLDGGVADRHGQLEENDRVLAINGHDLRYGSPESAAHLIQVLATLFTVLYSSLSLFLEEDQVLDGITVIVDLGSLRQRVQGDLAFSLCPPGQKTHMASERRVHLIVSRQVRRSPDIFQEASWNSNGSWSPGPGERSNTPKPLHPKITCHEKVVNIQKDPGESLGMTVAGGASHREWDLPIYVISVEPGGVISRDGRIKTGDILLNVDGVELTEVSRSEAVALLKRTSSSIVLKALEVKEYEPQEDCSSPAALDSNHNMAPPSDWSPSWVMWLELPRCLYNCKDIILRRNTAGSLGFCIVGGYEEYNGNKPFFIKSIVEGTPAYNDGRIRCGDILLAVNGRSTSGMIHACLARLLKELKGRITLTIVSWPGTFL</sequence>
<dbReference type="CDD" id="cd06680">
    <property type="entry name" value="PDZ4_LNX1_2-like"/>
    <property type="match status" value="1"/>
</dbReference>
<dbReference type="CDD" id="cd06679">
    <property type="entry name" value="PDZ3_LNX1_2-like"/>
    <property type="match status" value="1"/>
</dbReference>
<feature type="domain" description="PDZ" evidence="3">
    <location>
        <begin position="466"/>
        <end position="552"/>
    </location>
</feature>
<dbReference type="InterPro" id="IPR001478">
    <property type="entry name" value="PDZ"/>
</dbReference>
<dbReference type="AlphaFoldDB" id="A0A2K5X6X8"/>
<dbReference type="FunFam" id="2.30.42.10:FF:000164">
    <property type="entry name" value="Ligand of numb-protein X 2"/>
    <property type="match status" value="1"/>
</dbReference>
<feature type="signal peptide" evidence="2">
    <location>
        <begin position="1"/>
        <end position="15"/>
    </location>
</feature>
<feature type="domain" description="PDZ" evidence="3">
    <location>
        <begin position="178"/>
        <end position="263"/>
    </location>
</feature>
<keyword evidence="5" id="KW-1185">Reference proteome</keyword>
<reference evidence="4" key="3">
    <citation type="submission" date="2025-09" db="UniProtKB">
        <authorList>
            <consortium name="Ensembl"/>
        </authorList>
    </citation>
    <scope>IDENTIFICATION</scope>
</reference>
<dbReference type="CDD" id="cd06677">
    <property type="entry name" value="PDZ1_LNX1_2-like"/>
    <property type="match status" value="1"/>
</dbReference>
<dbReference type="PANTHER" id="PTHR19964">
    <property type="entry name" value="MULTIPLE PDZ DOMAIN PROTEIN"/>
    <property type="match status" value="1"/>
</dbReference>
<keyword evidence="2" id="KW-0732">Signal</keyword>
<dbReference type="PROSITE" id="PS50106">
    <property type="entry name" value="PDZ"/>
    <property type="match status" value="4"/>
</dbReference>